<keyword evidence="3" id="KW-1185">Reference proteome</keyword>
<dbReference type="Proteomes" id="UP000256763">
    <property type="component" value="Unassembled WGS sequence"/>
</dbReference>
<reference evidence="3" key="1">
    <citation type="submission" date="2017-05" db="EMBL/GenBank/DDBJ databases">
        <authorList>
            <person name="Sharma S."/>
            <person name="Sidhu C."/>
            <person name="Pinnaka A.K."/>
        </authorList>
    </citation>
    <scope>NUCLEOTIDE SEQUENCE [LARGE SCALE GENOMIC DNA]</scope>
    <source>
        <strain evidence="3">AK93</strain>
    </source>
</reference>
<feature type="transmembrane region" description="Helical" evidence="1">
    <location>
        <begin position="93"/>
        <end position="117"/>
    </location>
</feature>
<keyword evidence="1" id="KW-0812">Transmembrane</keyword>
<protein>
    <submittedName>
        <fullName evidence="2">Uncharacterized protein</fullName>
    </submittedName>
</protein>
<organism evidence="2 3">
    <name type="scientific">Alkalilimnicola ehrlichii</name>
    <dbReference type="NCBI Taxonomy" id="351052"/>
    <lineage>
        <taxon>Bacteria</taxon>
        <taxon>Pseudomonadati</taxon>
        <taxon>Pseudomonadota</taxon>
        <taxon>Gammaproteobacteria</taxon>
        <taxon>Chromatiales</taxon>
        <taxon>Ectothiorhodospiraceae</taxon>
        <taxon>Alkalilimnicola</taxon>
    </lineage>
</organism>
<evidence type="ECO:0000313" key="3">
    <source>
        <dbReference type="Proteomes" id="UP000256763"/>
    </source>
</evidence>
<keyword evidence="1" id="KW-0472">Membrane</keyword>
<sequence>MELVIGVAEGVKVREVRDANHSALHSGVPRYKKICVFYITGRLVTIDGDMPIIINEGDRLAVVGGYQNGSFFAYGYRNLTLDEWGYGRHLPNFLFLLAIILVLVGGLVAFGFAFPYLGALPKLIGFVLLPLSVLVGYIGFRARKVVRILEKIDPRLS</sequence>
<dbReference type="EMBL" id="NFZW01000008">
    <property type="protein sequence ID" value="RFA36900.1"/>
    <property type="molecule type" value="Genomic_DNA"/>
</dbReference>
<gene>
    <name evidence="2" type="ORF">CAL65_10345</name>
</gene>
<comment type="caution">
    <text evidence="2">The sequence shown here is derived from an EMBL/GenBank/DDBJ whole genome shotgun (WGS) entry which is preliminary data.</text>
</comment>
<evidence type="ECO:0000256" key="1">
    <source>
        <dbReference type="SAM" id="Phobius"/>
    </source>
</evidence>
<keyword evidence="1" id="KW-1133">Transmembrane helix</keyword>
<evidence type="ECO:0000313" key="2">
    <source>
        <dbReference type="EMBL" id="RFA36900.1"/>
    </source>
</evidence>
<dbReference type="AlphaFoldDB" id="A0A3E0WV90"/>
<feature type="transmembrane region" description="Helical" evidence="1">
    <location>
        <begin position="123"/>
        <end position="140"/>
    </location>
</feature>
<name>A0A3E0WV90_9GAMM</name>
<proteinExistence type="predicted"/>
<accession>A0A3E0WV90</accession>